<accession>A0A2S1PJB8</accession>
<keyword evidence="1" id="KW-0614">Plasmid</keyword>
<evidence type="ECO:0000313" key="1">
    <source>
        <dbReference type="EMBL" id="AWH58542.1"/>
    </source>
</evidence>
<organism evidence="1">
    <name type="scientific">Pseudomonas fluorescens</name>
    <dbReference type="NCBI Taxonomy" id="294"/>
    <lineage>
        <taxon>Bacteria</taxon>
        <taxon>Pseudomonadati</taxon>
        <taxon>Pseudomonadota</taxon>
        <taxon>Gammaproteobacteria</taxon>
        <taxon>Pseudomonadales</taxon>
        <taxon>Pseudomonadaceae</taxon>
        <taxon>Pseudomonas</taxon>
    </lineage>
</organism>
<dbReference type="EMBL" id="MH061177">
    <property type="protein sequence ID" value="AWH58542.1"/>
    <property type="molecule type" value="Genomic_DNA"/>
</dbReference>
<dbReference type="AlphaFoldDB" id="A0A2S1PJB8"/>
<dbReference type="RefSeq" id="WP_169866587.1">
    <property type="nucleotide sequence ID" value="NZ_MH061177.1"/>
</dbReference>
<sequence length="71" mass="8074">MLKMWVFILMIDGKDAEAFPSDSEAHCKQGMEKMLMLQRVQGNKATGACYVRATAIDDTERRLIGRPIDDR</sequence>
<proteinExistence type="predicted"/>
<name>A0A2S1PJB8_PSEFL</name>
<reference evidence="1" key="1">
    <citation type="submission" date="2018-03" db="EMBL/GenBank/DDBJ databases">
        <title>IS1411 plays an important role in catabolic performance of phenol degrading strains in an environment continuously polluted by oil shale industry.</title>
        <authorList>
            <person name="Naanuri E."/>
            <person name="Heinaru E."/>
            <person name="Joesaar M."/>
            <person name="Heinaru A."/>
        </authorList>
    </citation>
    <scope>NUCLEOTIDE SEQUENCE</scope>
    <source>
        <strain evidence="1">P69</strain>
        <plasmid evidence="1">pG69</plasmid>
    </source>
</reference>
<geneLocation type="plasmid" evidence="1">
    <name>pG69</name>
</geneLocation>
<protein>
    <submittedName>
        <fullName evidence="1">Uncharacterized protein</fullName>
    </submittedName>
</protein>